<dbReference type="SUPFAM" id="SSF50346">
    <property type="entry name" value="PRC-barrel domain"/>
    <property type="match status" value="1"/>
</dbReference>
<evidence type="ECO:0000256" key="1">
    <source>
        <dbReference type="SAM" id="MobiDB-lite"/>
    </source>
</evidence>
<feature type="region of interest" description="Disordered" evidence="1">
    <location>
        <begin position="1"/>
        <end position="76"/>
    </location>
</feature>
<dbReference type="InterPro" id="IPR011033">
    <property type="entry name" value="PRC_barrel-like_sf"/>
</dbReference>
<proteinExistence type="predicted"/>
<dbReference type="Pfam" id="PF05239">
    <property type="entry name" value="PRC"/>
    <property type="match status" value="1"/>
</dbReference>
<feature type="domain" description="PRC-barrel" evidence="2">
    <location>
        <begin position="85"/>
        <end position="133"/>
    </location>
</feature>
<keyword evidence="4" id="KW-1185">Reference proteome</keyword>
<gene>
    <name evidence="3" type="ORF">ACFPK8_14220</name>
</gene>
<feature type="compositionally biased region" description="Basic and acidic residues" evidence="1">
    <location>
        <begin position="58"/>
        <end position="69"/>
    </location>
</feature>
<protein>
    <submittedName>
        <fullName evidence="3">PRC-barrel domain-containing protein</fullName>
    </submittedName>
</protein>
<sequence>MAEVSGGTASTNDAVGSVGSDGIAGADRADGARPSDGADGARPSDGADGADEAGPADGTDRADGARASDEQGAGPAGRRARLLALAGLAVLGSEGDTVGRVRDIYLHDPTGELAAVSVVRRQLSSRHVVIPSAAIAELPAAEPDESSQSIRLQISAETARTGIRPPQTAHLTPELLREAHQVLGLEESATA</sequence>
<dbReference type="Proteomes" id="UP001595937">
    <property type="component" value="Unassembled WGS sequence"/>
</dbReference>
<dbReference type="RefSeq" id="WP_343921947.1">
    <property type="nucleotide sequence ID" value="NZ_BAAAIR010000004.1"/>
</dbReference>
<evidence type="ECO:0000259" key="2">
    <source>
        <dbReference type="Pfam" id="PF05239"/>
    </source>
</evidence>
<dbReference type="EMBL" id="JBHSLN010000078">
    <property type="protein sequence ID" value="MFC5298666.1"/>
    <property type="molecule type" value="Genomic_DNA"/>
</dbReference>
<dbReference type="GeneID" id="303295655"/>
<accession>A0ABW0FIV8</accession>
<name>A0ABW0FIV8_9MICO</name>
<dbReference type="InterPro" id="IPR027275">
    <property type="entry name" value="PRC-brl_dom"/>
</dbReference>
<evidence type="ECO:0000313" key="3">
    <source>
        <dbReference type="EMBL" id="MFC5298666.1"/>
    </source>
</evidence>
<organism evidence="3 4">
    <name type="scientific">Brachybacterium tyrofermentans</name>
    <dbReference type="NCBI Taxonomy" id="47848"/>
    <lineage>
        <taxon>Bacteria</taxon>
        <taxon>Bacillati</taxon>
        <taxon>Actinomycetota</taxon>
        <taxon>Actinomycetes</taxon>
        <taxon>Micrococcales</taxon>
        <taxon>Dermabacteraceae</taxon>
        <taxon>Brachybacterium</taxon>
    </lineage>
</organism>
<comment type="caution">
    <text evidence="3">The sequence shown here is derived from an EMBL/GenBank/DDBJ whole genome shotgun (WGS) entry which is preliminary data.</text>
</comment>
<reference evidence="4" key="1">
    <citation type="journal article" date="2019" name="Int. J. Syst. Evol. Microbiol.">
        <title>The Global Catalogue of Microorganisms (GCM) 10K type strain sequencing project: providing services to taxonomists for standard genome sequencing and annotation.</title>
        <authorList>
            <consortium name="The Broad Institute Genomics Platform"/>
            <consortium name="The Broad Institute Genome Sequencing Center for Infectious Disease"/>
            <person name="Wu L."/>
            <person name="Ma J."/>
        </authorList>
    </citation>
    <scope>NUCLEOTIDE SEQUENCE [LARGE SCALE GENOMIC DNA]</scope>
    <source>
        <strain evidence="4">CGMCC 1.16455</strain>
    </source>
</reference>
<evidence type="ECO:0000313" key="4">
    <source>
        <dbReference type="Proteomes" id="UP001595937"/>
    </source>
</evidence>